<sequence>MFRSIITLAVLLIISSAAFSSSAIPEIQYQIKKSDFCIQITSTFNGDHKGITHIMTPWASFSQLREGKINYNAEGGIQVLEFNSSKTKLSHAPNAEIEASYELC</sequence>
<feature type="signal peptide" evidence="1">
    <location>
        <begin position="1"/>
        <end position="23"/>
    </location>
</feature>
<organism evidence="2">
    <name type="scientific">Candidatus Berkiella cookevillensis</name>
    <dbReference type="NCBI Taxonomy" id="437022"/>
    <lineage>
        <taxon>Bacteria</taxon>
        <taxon>Pseudomonadati</taxon>
        <taxon>Pseudomonadota</taxon>
        <taxon>Gammaproteobacteria</taxon>
        <taxon>Candidatus Berkiellales</taxon>
        <taxon>Candidatus Berkiellaceae</taxon>
        <taxon>Candidatus Berkiella</taxon>
    </lineage>
</organism>
<dbReference type="EMBL" id="LKHV01000008">
    <property type="protein sequence ID" value="KRG18209.1"/>
    <property type="molecule type" value="Genomic_DNA"/>
</dbReference>
<evidence type="ECO:0000313" key="3">
    <source>
        <dbReference type="EMBL" id="MCS5708644.1"/>
    </source>
</evidence>
<name>A0A0Q9YP44_9GAMM</name>
<accession>A0A0Q9YP44</accession>
<dbReference type="Proteomes" id="UP000051494">
    <property type="component" value="Unassembled WGS sequence"/>
</dbReference>
<keyword evidence="4" id="KW-1185">Reference proteome</keyword>
<reference evidence="2" key="1">
    <citation type="submission" date="2015-09" db="EMBL/GenBank/DDBJ databases">
        <title>Draft Genome Sequences of Two Novel Amoeba-resistant Intranuclear Bacteria, Candidatus Berkiella cookevillensis and Candidatus Berkiella aquae.</title>
        <authorList>
            <person name="Mehari Y.T."/>
            <person name="Arivett B.A."/>
            <person name="Farone A.L."/>
            <person name="Gunderson J.H."/>
            <person name="Farone M.B."/>
        </authorList>
    </citation>
    <scope>NUCLEOTIDE SEQUENCE [LARGE SCALE GENOMIC DNA]</scope>
    <source>
        <strain evidence="2">CC99</strain>
    </source>
</reference>
<comment type="caution">
    <text evidence="2">The sequence shown here is derived from an EMBL/GenBank/DDBJ whole genome shotgun (WGS) entry which is preliminary data.</text>
</comment>
<evidence type="ECO:0000313" key="2">
    <source>
        <dbReference type="EMBL" id="KRG18209.1"/>
    </source>
</evidence>
<proteinExistence type="predicted"/>
<reference evidence="3" key="3">
    <citation type="submission" date="2021-06" db="EMBL/GenBank/DDBJ databases">
        <title>Genomic Description and Analysis of Intracellular Bacteria, Candidatus Berkiella cookevillensis and Candidatus Berkiella aquae.</title>
        <authorList>
            <person name="Kidane D.T."/>
            <person name="Mehari Y.T."/>
            <person name="Rice F.C."/>
            <person name="Arivett B.A."/>
            <person name="Farone A.L."/>
            <person name="Berk S.G."/>
            <person name="Farone M.B."/>
        </authorList>
    </citation>
    <scope>NUCLEOTIDE SEQUENCE</scope>
    <source>
        <strain evidence="3">CC99</strain>
    </source>
</reference>
<dbReference type="EMBL" id="LKHV02000001">
    <property type="protein sequence ID" value="MCS5708644.1"/>
    <property type="molecule type" value="Genomic_DNA"/>
</dbReference>
<dbReference type="RefSeq" id="WP_057624739.1">
    <property type="nucleotide sequence ID" value="NZ_LKHV02000001.1"/>
</dbReference>
<keyword evidence="1" id="KW-0732">Signal</keyword>
<dbReference type="AlphaFoldDB" id="A0A0Q9YP44"/>
<reference evidence="3" key="2">
    <citation type="journal article" date="2016" name="Genome Announc.">
        <title>Draft Genome Sequences of Two Novel Amoeba-Resistant Intranuclear Bacteria, 'Candidatus Berkiella cookevillensis' and 'Candidatus Berkiella aquae'.</title>
        <authorList>
            <person name="Mehari Y.T."/>
            <person name="Arivett B.A."/>
            <person name="Farone A.L."/>
            <person name="Gunderson J.H."/>
            <person name="Farone M.B."/>
        </authorList>
    </citation>
    <scope>NUCLEOTIDE SEQUENCE</scope>
    <source>
        <strain evidence="3">CC99</strain>
    </source>
</reference>
<feature type="chain" id="PRO_5043129743" evidence="1">
    <location>
        <begin position="24"/>
        <end position="104"/>
    </location>
</feature>
<evidence type="ECO:0000256" key="1">
    <source>
        <dbReference type="SAM" id="SignalP"/>
    </source>
</evidence>
<evidence type="ECO:0000313" key="4">
    <source>
        <dbReference type="Proteomes" id="UP000051494"/>
    </source>
</evidence>
<gene>
    <name evidence="3" type="ORF">CC99x_006955</name>
    <name evidence="2" type="ORF">CC99x_01651</name>
</gene>
<protein>
    <submittedName>
        <fullName evidence="2">Uncharacterized protein</fullName>
    </submittedName>
</protein>